<feature type="region of interest" description="Disordered" evidence="1">
    <location>
        <begin position="287"/>
        <end position="314"/>
    </location>
</feature>
<dbReference type="Proteomes" id="UP001615550">
    <property type="component" value="Unassembled WGS sequence"/>
</dbReference>
<feature type="region of interest" description="Disordered" evidence="1">
    <location>
        <begin position="460"/>
        <end position="510"/>
    </location>
</feature>
<keyword evidence="2" id="KW-0472">Membrane</keyword>
<proteinExistence type="predicted"/>
<feature type="transmembrane region" description="Helical" evidence="2">
    <location>
        <begin position="385"/>
        <end position="406"/>
    </location>
</feature>
<evidence type="ECO:0000256" key="1">
    <source>
        <dbReference type="SAM" id="MobiDB-lite"/>
    </source>
</evidence>
<organism evidence="3 4">
    <name type="scientific">Legionella lytica</name>
    <dbReference type="NCBI Taxonomy" id="96232"/>
    <lineage>
        <taxon>Bacteria</taxon>
        <taxon>Pseudomonadati</taxon>
        <taxon>Pseudomonadota</taxon>
        <taxon>Gammaproteobacteria</taxon>
        <taxon>Legionellales</taxon>
        <taxon>Legionellaceae</taxon>
        <taxon>Legionella</taxon>
    </lineage>
</organism>
<name>A0ABW8D4M9_9GAMM</name>
<keyword evidence="4" id="KW-1185">Reference proteome</keyword>
<protein>
    <submittedName>
        <fullName evidence="3">Uncharacterized protein</fullName>
    </submittedName>
</protein>
<keyword evidence="2" id="KW-1133">Transmembrane helix</keyword>
<dbReference type="EMBL" id="JBGORX010000001">
    <property type="protein sequence ID" value="MFJ1267667.1"/>
    <property type="molecule type" value="Genomic_DNA"/>
</dbReference>
<reference evidence="3 4" key="1">
    <citation type="submission" date="2024-08" db="EMBL/GenBank/DDBJ databases">
        <title>Draft Genome Sequence of Legionella lytica strain DSB2004, Isolated From a Fire Sprinkler System.</title>
        <authorList>
            <person name="Everhart A.D."/>
            <person name="Kidane D.T."/>
            <person name="Farone A.L."/>
            <person name="Farone M.B."/>
        </authorList>
    </citation>
    <scope>NUCLEOTIDE SEQUENCE [LARGE SCALE GENOMIC DNA]</scope>
    <source>
        <strain evidence="3 4">DSB2004</strain>
    </source>
</reference>
<evidence type="ECO:0000256" key="2">
    <source>
        <dbReference type="SAM" id="Phobius"/>
    </source>
</evidence>
<dbReference type="RefSeq" id="WP_400186404.1">
    <property type="nucleotide sequence ID" value="NZ_JBGORX010000001.1"/>
</dbReference>
<evidence type="ECO:0000313" key="3">
    <source>
        <dbReference type="EMBL" id="MFJ1267667.1"/>
    </source>
</evidence>
<gene>
    <name evidence="3" type="ORF">ACD661_03730</name>
</gene>
<feature type="transmembrane region" description="Helical" evidence="2">
    <location>
        <begin position="345"/>
        <end position="373"/>
    </location>
</feature>
<evidence type="ECO:0000313" key="4">
    <source>
        <dbReference type="Proteomes" id="UP001615550"/>
    </source>
</evidence>
<feature type="compositionally biased region" description="Polar residues" evidence="1">
    <location>
        <begin position="461"/>
        <end position="486"/>
    </location>
</feature>
<comment type="caution">
    <text evidence="3">The sequence shown here is derived from an EMBL/GenBank/DDBJ whole genome shotgun (WGS) entry which is preliminary data.</text>
</comment>
<sequence>MAKNPLARLAQSPEKSTRKQLQEYIGRYAGIVDHLRVGGVDGNPYTDAERARDMQELVNVAEKIKMLDYSEEDFKKRVKGLSGMEEAQLRSDYREYIEIRNETRSPQQLFTNLGIKLPVPEPILNDATLLDKLKRAVSAYNAAESNLRVGQFTTKYTDTQRTEDLQKLVDGAEKVKRLSSWIPKAQFERAIAALPDWQTQNGFRINLADMEKIVSGEKSPSKLANDIDIKLVIPTHQVPITPPSSSPHNIEHQAGQTEASKKEGFFSRFKNKVTEWASSVTNFVKEATTRSPSSGTAEDNLGAPKADKPESPKTEGFFSKLKNGVSDLASNFANYMKAHPVRGGLLIAGVVVGIAIIVAASVFTGGAAGAAAVGGMTVLMGGGSSLISGVLVGGAITASSAIALAYDVNAEIKAEELSAKLRGVKKVIDTIPNPSPLAQSDEPKVELPKPGARVHEDLLHNVNNGNSEGNIAATTGSRETVQSTRGPTAPSIDGLVDESDDTERESPHLS</sequence>
<accession>A0ABW8D4M9</accession>
<keyword evidence="2" id="KW-0812">Transmembrane</keyword>